<evidence type="ECO:0008006" key="12">
    <source>
        <dbReference type="Google" id="ProtNLM"/>
    </source>
</evidence>
<dbReference type="EMBL" id="JACSDZ010000005">
    <property type="protein sequence ID" value="KAF7403743.1"/>
    <property type="molecule type" value="Genomic_DNA"/>
</dbReference>
<dbReference type="GO" id="GO:0005667">
    <property type="term" value="C:transcription regulator complex"/>
    <property type="evidence" value="ECO:0007669"/>
    <property type="project" value="TreeGrafter"/>
</dbReference>
<keyword evidence="3" id="KW-0238">DNA-binding</keyword>
<evidence type="ECO:0000256" key="1">
    <source>
        <dbReference type="ARBA" id="ARBA00004123"/>
    </source>
</evidence>
<dbReference type="PANTHER" id="PTHR45879:SF3">
    <property type="entry name" value="CYCLIC AMP RESPONSE ELEMENT-BINDING PROTEIN B"/>
    <property type="match status" value="1"/>
</dbReference>
<evidence type="ECO:0000256" key="7">
    <source>
        <dbReference type="SAM" id="MobiDB-lite"/>
    </source>
</evidence>
<feature type="domain" description="KID" evidence="9">
    <location>
        <begin position="119"/>
        <end position="178"/>
    </location>
</feature>
<dbReference type="PROSITE" id="PS50953">
    <property type="entry name" value="KID"/>
    <property type="match status" value="1"/>
</dbReference>
<dbReference type="Gene3D" id="1.20.5.170">
    <property type="match status" value="1"/>
</dbReference>
<keyword evidence="6" id="KW-0175">Coiled coil</keyword>
<dbReference type="InterPro" id="IPR004827">
    <property type="entry name" value="bZIP"/>
</dbReference>
<dbReference type="FunFam" id="1.20.5.170:FF:000003">
    <property type="entry name" value="cAMP-responsive element modulator isoform X2"/>
    <property type="match status" value="1"/>
</dbReference>
<dbReference type="SMART" id="SM00338">
    <property type="entry name" value="BRLZ"/>
    <property type="match status" value="1"/>
</dbReference>
<feature type="region of interest" description="Disordered" evidence="7">
    <location>
        <begin position="1"/>
        <end position="34"/>
    </location>
</feature>
<reference evidence="10" key="1">
    <citation type="journal article" date="2020" name="G3 (Bethesda)">
        <title>High-Quality Assemblies for Three Invasive Social Wasps from the &lt;i&gt;Vespula&lt;/i&gt; Genus.</title>
        <authorList>
            <person name="Harrop T.W.R."/>
            <person name="Guhlin J."/>
            <person name="McLaughlin G.M."/>
            <person name="Permina E."/>
            <person name="Stockwell P."/>
            <person name="Gilligan J."/>
            <person name="Le Lec M.F."/>
            <person name="Gruber M.A.M."/>
            <person name="Quinn O."/>
            <person name="Lovegrove M."/>
            <person name="Duncan E.J."/>
            <person name="Remnant E.J."/>
            <person name="Van Eeckhoven J."/>
            <person name="Graham B."/>
            <person name="Knapp R.A."/>
            <person name="Langford K.W."/>
            <person name="Kronenberg Z."/>
            <person name="Press M.O."/>
            <person name="Eacker S.M."/>
            <person name="Wilson-Rankin E.E."/>
            <person name="Purcell J."/>
            <person name="Lester P.J."/>
            <person name="Dearden P.K."/>
        </authorList>
    </citation>
    <scope>NUCLEOTIDE SEQUENCE</scope>
    <source>
        <strain evidence="10">Linc-1</strain>
    </source>
</reference>
<dbReference type="InterPro" id="IPR003102">
    <property type="entry name" value="CREB1-like_pKID"/>
</dbReference>
<organism evidence="10 11">
    <name type="scientific">Vespula germanica</name>
    <name type="common">German yellow jacket</name>
    <name type="synonym">Paravespula germanica</name>
    <dbReference type="NCBI Taxonomy" id="30212"/>
    <lineage>
        <taxon>Eukaryota</taxon>
        <taxon>Metazoa</taxon>
        <taxon>Ecdysozoa</taxon>
        <taxon>Arthropoda</taxon>
        <taxon>Hexapoda</taxon>
        <taxon>Insecta</taxon>
        <taxon>Pterygota</taxon>
        <taxon>Neoptera</taxon>
        <taxon>Endopterygota</taxon>
        <taxon>Hymenoptera</taxon>
        <taxon>Apocrita</taxon>
        <taxon>Aculeata</taxon>
        <taxon>Vespoidea</taxon>
        <taxon>Vespidae</taxon>
        <taxon>Vespinae</taxon>
        <taxon>Vespula</taxon>
    </lineage>
</organism>
<evidence type="ECO:0000256" key="4">
    <source>
        <dbReference type="ARBA" id="ARBA00023163"/>
    </source>
</evidence>
<evidence type="ECO:0000256" key="2">
    <source>
        <dbReference type="ARBA" id="ARBA00023015"/>
    </source>
</evidence>
<evidence type="ECO:0000256" key="5">
    <source>
        <dbReference type="ARBA" id="ARBA00023242"/>
    </source>
</evidence>
<gene>
    <name evidence="10" type="ORF">HZH68_006537</name>
</gene>
<dbReference type="Proteomes" id="UP000617340">
    <property type="component" value="Unassembled WGS sequence"/>
</dbReference>
<dbReference type="InterPro" id="IPR046347">
    <property type="entry name" value="bZIP_sf"/>
</dbReference>
<dbReference type="PROSITE" id="PS50217">
    <property type="entry name" value="BZIP"/>
    <property type="match status" value="1"/>
</dbReference>
<accession>A0A834NDS6</accession>
<comment type="caution">
    <text evidence="10">The sequence shown here is derived from an EMBL/GenBank/DDBJ whole genome shotgun (WGS) entry which is preliminary data.</text>
</comment>
<protein>
    <recommendedName>
        <fullName evidence="12">Cyclic AMP-responsive element-binding protein 1</fullName>
    </recommendedName>
</protein>
<dbReference type="Pfam" id="PF02173">
    <property type="entry name" value="pKID"/>
    <property type="match status" value="1"/>
</dbReference>
<dbReference type="InterPro" id="IPR001630">
    <property type="entry name" value="Leuzip_CREB"/>
</dbReference>
<dbReference type="CDD" id="cd14690">
    <property type="entry name" value="bZIP_CREB1"/>
    <property type="match status" value="1"/>
</dbReference>
<evidence type="ECO:0000259" key="8">
    <source>
        <dbReference type="PROSITE" id="PS50217"/>
    </source>
</evidence>
<comment type="subcellular location">
    <subcellularLocation>
        <location evidence="1">Nucleus</location>
    </subcellularLocation>
</comment>
<keyword evidence="4" id="KW-0804">Transcription</keyword>
<dbReference type="GO" id="GO:0000981">
    <property type="term" value="F:DNA-binding transcription factor activity, RNA polymerase II-specific"/>
    <property type="evidence" value="ECO:0007669"/>
    <property type="project" value="TreeGrafter"/>
</dbReference>
<dbReference type="AlphaFoldDB" id="A0A834NDS6"/>
<dbReference type="GO" id="GO:0005634">
    <property type="term" value="C:nucleus"/>
    <property type="evidence" value="ECO:0007669"/>
    <property type="project" value="UniProtKB-SubCell"/>
</dbReference>
<feature type="coiled-coil region" evidence="6">
    <location>
        <begin position="312"/>
        <end position="346"/>
    </location>
</feature>
<feature type="domain" description="BZIP" evidence="8">
    <location>
        <begin position="294"/>
        <end position="345"/>
    </location>
</feature>
<keyword evidence="2" id="KW-0805">Transcription regulation</keyword>
<dbReference type="SUPFAM" id="SSF57959">
    <property type="entry name" value="Leucine zipper domain"/>
    <property type="match status" value="1"/>
</dbReference>
<evidence type="ECO:0000256" key="3">
    <source>
        <dbReference type="ARBA" id="ARBA00023125"/>
    </source>
</evidence>
<evidence type="ECO:0000256" key="6">
    <source>
        <dbReference type="SAM" id="Coils"/>
    </source>
</evidence>
<feature type="region of interest" description="Disordered" evidence="7">
    <location>
        <begin position="164"/>
        <end position="183"/>
    </location>
</feature>
<proteinExistence type="predicted"/>
<keyword evidence="11" id="KW-1185">Reference proteome</keyword>
<dbReference type="PROSITE" id="PS00036">
    <property type="entry name" value="BZIP_BASIC"/>
    <property type="match status" value="1"/>
</dbReference>
<feature type="compositionally biased region" description="Polar residues" evidence="7">
    <location>
        <begin position="173"/>
        <end position="183"/>
    </location>
</feature>
<keyword evidence="5" id="KW-0539">Nucleus</keyword>
<name>A0A834NDS6_VESGE</name>
<dbReference type="Pfam" id="PF00170">
    <property type="entry name" value="bZIP_1"/>
    <property type="match status" value="1"/>
</dbReference>
<evidence type="ECO:0000313" key="10">
    <source>
        <dbReference type="EMBL" id="KAF7403743.1"/>
    </source>
</evidence>
<dbReference type="GO" id="GO:0000978">
    <property type="term" value="F:RNA polymerase II cis-regulatory region sequence-specific DNA binding"/>
    <property type="evidence" value="ECO:0007669"/>
    <property type="project" value="TreeGrafter"/>
</dbReference>
<dbReference type="PANTHER" id="PTHR45879">
    <property type="entry name" value="CYCLIC AMP RESPONSE ELEMENT-BINDING PROTEIN B"/>
    <property type="match status" value="1"/>
</dbReference>
<dbReference type="PRINTS" id="PR00041">
    <property type="entry name" value="LEUZIPPRCREB"/>
</dbReference>
<evidence type="ECO:0000259" key="9">
    <source>
        <dbReference type="PROSITE" id="PS50953"/>
    </source>
</evidence>
<sequence length="352" mass="38150">MPKAPGTQAMESMVEENGSAVDPLSQGSQSGDAAPAIATSVQSLNRTPQQQTHHLVASTSIVQLTLPSSGATQVQSVIQPNQQSVIQTATNIQPVALSKGNVILVSKPNSVIQTAQGSLQTLQVVETGSDDSFSDEESPKTRSNILTRRPSYRKILNDLGGGEITDGRLPPIESSSECDSNVDSEVSSHSLHYQTVIPAGTIQIATQGEGVPGLHTLTMSNAATAGGAIVEYAQGQDTQYFVPGKDFSLSFSIHLSTMLFYNKIVSKDFLIYKCTVFDTVTAYSGHGVVVEDAARKRELRLLKNRQAARECRRKKKEYIKCLENRVAVLENRNQTLIDELKSLKELYQQKAD</sequence>
<evidence type="ECO:0000313" key="11">
    <source>
        <dbReference type="Proteomes" id="UP000617340"/>
    </source>
</evidence>